<dbReference type="PROSITE" id="PS50956">
    <property type="entry name" value="HTH_ASNC_2"/>
    <property type="match status" value="1"/>
</dbReference>
<evidence type="ECO:0000313" key="6">
    <source>
        <dbReference type="Proteomes" id="UP000198850"/>
    </source>
</evidence>
<keyword evidence="6" id="KW-1185">Reference proteome</keyword>
<dbReference type="Proteomes" id="UP000198850">
    <property type="component" value="Unassembled WGS sequence"/>
</dbReference>
<keyword evidence="3" id="KW-0804">Transcription</keyword>
<dbReference type="SMART" id="SM00344">
    <property type="entry name" value="HTH_ASNC"/>
    <property type="match status" value="1"/>
</dbReference>
<dbReference type="Gene3D" id="1.10.10.10">
    <property type="entry name" value="Winged helix-like DNA-binding domain superfamily/Winged helix DNA-binding domain"/>
    <property type="match status" value="1"/>
</dbReference>
<accession>A0A1H4HD93</accession>
<dbReference type="PANTHER" id="PTHR30154:SF34">
    <property type="entry name" value="TRANSCRIPTIONAL REGULATOR AZLB"/>
    <property type="match status" value="1"/>
</dbReference>
<dbReference type="InterPro" id="IPR011008">
    <property type="entry name" value="Dimeric_a/b-barrel"/>
</dbReference>
<sequence length="153" mass="16962">MKNELDELDKSILRLLQNDGTLSFKQIGAMLKKSPTTIFGRIRKLRKKAAILHTRALLNGKLLGFGITGYIYLKVFNHSGANMELFKSSLLQIKGVCGCTSITGQNSMKIKIAAIDPISFNLIKDKIAALQDVSVVDSYVELQEIIPDKGFDF</sequence>
<dbReference type="InterPro" id="IPR036388">
    <property type="entry name" value="WH-like_DNA-bd_sf"/>
</dbReference>
<dbReference type="STRING" id="425514.SAMN05443550_11575"/>
<dbReference type="GO" id="GO:0005829">
    <property type="term" value="C:cytosol"/>
    <property type="evidence" value="ECO:0007669"/>
    <property type="project" value="TreeGrafter"/>
</dbReference>
<dbReference type="EMBL" id="FNRA01000015">
    <property type="protein sequence ID" value="SEB19420.1"/>
    <property type="molecule type" value="Genomic_DNA"/>
</dbReference>
<dbReference type="InterPro" id="IPR000485">
    <property type="entry name" value="AsnC-type_HTH_dom"/>
</dbReference>
<dbReference type="SUPFAM" id="SSF54909">
    <property type="entry name" value="Dimeric alpha+beta barrel"/>
    <property type="match status" value="1"/>
</dbReference>
<dbReference type="SUPFAM" id="SSF46785">
    <property type="entry name" value="Winged helix' DNA-binding domain"/>
    <property type="match status" value="1"/>
</dbReference>
<evidence type="ECO:0000256" key="3">
    <source>
        <dbReference type="ARBA" id="ARBA00023163"/>
    </source>
</evidence>
<dbReference type="PRINTS" id="PR00033">
    <property type="entry name" value="HTHASNC"/>
</dbReference>
<evidence type="ECO:0000313" key="5">
    <source>
        <dbReference type="EMBL" id="SEB19420.1"/>
    </source>
</evidence>
<dbReference type="Gene3D" id="3.30.70.920">
    <property type="match status" value="1"/>
</dbReference>
<dbReference type="InterPro" id="IPR036390">
    <property type="entry name" value="WH_DNA-bd_sf"/>
</dbReference>
<reference evidence="5 6" key="1">
    <citation type="submission" date="2016-10" db="EMBL/GenBank/DDBJ databases">
        <authorList>
            <person name="de Groot N.N."/>
        </authorList>
    </citation>
    <scope>NUCLEOTIDE SEQUENCE [LARGE SCALE GENOMIC DNA]</scope>
    <source>
        <strain evidence="5 6">DSM 19033</strain>
    </source>
</reference>
<name>A0A1H4HD93_9SPHI</name>
<feature type="domain" description="HTH asnC-type" evidence="4">
    <location>
        <begin position="5"/>
        <end position="66"/>
    </location>
</feature>
<keyword evidence="1" id="KW-0805">Transcription regulation</keyword>
<evidence type="ECO:0000259" key="4">
    <source>
        <dbReference type="PROSITE" id="PS50956"/>
    </source>
</evidence>
<evidence type="ECO:0000256" key="2">
    <source>
        <dbReference type="ARBA" id="ARBA00023125"/>
    </source>
</evidence>
<organism evidence="5 6">
    <name type="scientific">Pedobacter hartonius</name>
    <dbReference type="NCBI Taxonomy" id="425514"/>
    <lineage>
        <taxon>Bacteria</taxon>
        <taxon>Pseudomonadati</taxon>
        <taxon>Bacteroidota</taxon>
        <taxon>Sphingobacteriia</taxon>
        <taxon>Sphingobacteriales</taxon>
        <taxon>Sphingobacteriaceae</taxon>
        <taxon>Pedobacter</taxon>
    </lineage>
</organism>
<dbReference type="AlphaFoldDB" id="A0A1H4HD93"/>
<dbReference type="PANTHER" id="PTHR30154">
    <property type="entry name" value="LEUCINE-RESPONSIVE REGULATORY PROTEIN"/>
    <property type="match status" value="1"/>
</dbReference>
<protein>
    <submittedName>
        <fullName evidence="5">Transcriptional regulator, AsnC family</fullName>
    </submittedName>
</protein>
<keyword evidence="2" id="KW-0238">DNA-binding</keyword>
<dbReference type="GO" id="GO:0043565">
    <property type="term" value="F:sequence-specific DNA binding"/>
    <property type="evidence" value="ECO:0007669"/>
    <property type="project" value="InterPro"/>
</dbReference>
<dbReference type="OrthoDB" id="762638at2"/>
<dbReference type="RefSeq" id="WP_090559821.1">
    <property type="nucleotide sequence ID" value="NZ_FNRA01000015.1"/>
</dbReference>
<dbReference type="GO" id="GO:0043200">
    <property type="term" value="P:response to amino acid"/>
    <property type="evidence" value="ECO:0007669"/>
    <property type="project" value="TreeGrafter"/>
</dbReference>
<dbReference type="InterPro" id="IPR019888">
    <property type="entry name" value="Tscrpt_reg_AsnC-like"/>
</dbReference>
<evidence type="ECO:0000256" key="1">
    <source>
        <dbReference type="ARBA" id="ARBA00023015"/>
    </source>
</evidence>
<proteinExistence type="predicted"/>
<dbReference type="Pfam" id="PF13404">
    <property type="entry name" value="HTH_AsnC-type"/>
    <property type="match status" value="1"/>
</dbReference>
<gene>
    <name evidence="5" type="ORF">SAMN05443550_11575</name>
</gene>